<evidence type="ECO:0000256" key="2">
    <source>
        <dbReference type="SAM" id="MobiDB-lite"/>
    </source>
</evidence>
<proteinExistence type="predicted"/>
<accession>A0A6G0XDT1</accession>
<evidence type="ECO:0000256" key="1">
    <source>
        <dbReference type="SAM" id="Coils"/>
    </source>
</evidence>
<protein>
    <submittedName>
        <fullName evidence="3">Uncharacterized protein</fullName>
    </submittedName>
</protein>
<gene>
    <name evidence="3" type="ORF">Ae201684_006183</name>
</gene>
<feature type="region of interest" description="Disordered" evidence="2">
    <location>
        <begin position="766"/>
        <end position="788"/>
    </location>
</feature>
<dbReference type="AlphaFoldDB" id="A0A6G0XDT1"/>
<dbReference type="VEuPathDB" id="FungiDB:AeMF1_003218"/>
<dbReference type="Proteomes" id="UP000481153">
    <property type="component" value="Unassembled WGS sequence"/>
</dbReference>
<keyword evidence="1" id="KW-0175">Coiled coil</keyword>
<feature type="coiled-coil region" evidence="1">
    <location>
        <begin position="84"/>
        <end position="111"/>
    </location>
</feature>
<comment type="caution">
    <text evidence="3">The sequence shown here is derived from an EMBL/GenBank/DDBJ whole genome shotgun (WGS) entry which is preliminary data.</text>
</comment>
<evidence type="ECO:0000313" key="4">
    <source>
        <dbReference type="Proteomes" id="UP000481153"/>
    </source>
</evidence>
<name>A0A6G0XDT1_9STRA</name>
<dbReference type="EMBL" id="VJMJ01000079">
    <property type="protein sequence ID" value="KAF0738208.1"/>
    <property type="molecule type" value="Genomic_DNA"/>
</dbReference>
<sequence>MIYLNVAEPDAIGETLSWLKEALTGDEIIPLPVPLSLDSLYGQIRQETPFHRSVEHLIHRDTSAIIEQLRRERRRRNTISQHRLECIKARREQLRLQVEQTRQNIEIQLSNMDRHVADVQANAFRRLQVLLFECIGEMKKAIARAEQRVIAQEACVDTTMSTCEVNHAWAIFLKRCEEEFNLTTFIDIPPFVLSKDASTFVPNDQFNSWASALKSLISKKLDSTARTENGSAVSVSRIMVLQTSKLPSGNKTRLILAPEATNSPNSSPRGMMTAQYQSFCRLLSEYTSLSKPTSRRRQKAKTQIFPDGFSCTTPLSSSTIRWLPHAAHGPLHVPVNGSIYYCLDEYKCRRGHKNVEATESLLRIASPNLHQNAAVASSDRLALQYASDMDVNVALDGIFQVQNVVKTDHVLQATLEAFPHMRPLHFAPANISHLIQSTTYHDLVMTFTEEHQANLTMRYPLETFGAESLTHFYVAIPTARTSNSSNHLLLACKLHPISSDAMRTLIATYVIRDPSITDTTSLFSLYRQSFGPAPSTAYCIVEHPAFILPPGSDVPPALVVQYSTRSSPSPRKDATAEPMDSTVSLLGSFCRWRSCLDMASMGQSLCANHTRLERHLKPEERMQIIGPVDNLDISAKTMVAPSVEIKRIKHSSSLLEELLQKQLGATLQAFLDKVVGQGCNAALVQAFHASRTSDRALGSDNSVEQEKNLLEQIWEMEQATTDEISALAALGVYPTVELGLLKQKEDATQTMAQAAERKLRLFRTRRQEEEAKKQVKKRHPLLQPSKSCPVVAKGLAGKLKKPSAPKLS</sequence>
<keyword evidence="4" id="KW-1185">Reference proteome</keyword>
<evidence type="ECO:0000313" key="3">
    <source>
        <dbReference type="EMBL" id="KAF0738208.1"/>
    </source>
</evidence>
<organism evidence="3 4">
    <name type="scientific">Aphanomyces euteiches</name>
    <dbReference type="NCBI Taxonomy" id="100861"/>
    <lineage>
        <taxon>Eukaryota</taxon>
        <taxon>Sar</taxon>
        <taxon>Stramenopiles</taxon>
        <taxon>Oomycota</taxon>
        <taxon>Saprolegniomycetes</taxon>
        <taxon>Saprolegniales</taxon>
        <taxon>Verrucalvaceae</taxon>
        <taxon>Aphanomyces</taxon>
    </lineage>
</organism>
<reference evidence="3 4" key="1">
    <citation type="submission" date="2019-07" db="EMBL/GenBank/DDBJ databases">
        <title>Genomics analysis of Aphanomyces spp. identifies a new class of oomycete effector associated with host adaptation.</title>
        <authorList>
            <person name="Gaulin E."/>
        </authorList>
    </citation>
    <scope>NUCLEOTIDE SEQUENCE [LARGE SCALE GENOMIC DNA]</scope>
    <source>
        <strain evidence="3 4">ATCC 201684</strain>
    </source>
</reference>